<keyword evidence="3" id="KW-1185">Reference proteome</keyword>
<dbReference type="Proteomes" id="UP001586593">
    <property type="component" value="Unassembled WGS sequence"/>
</dbReference>
<comment type="caution">
    <text evidence="2">The sequence shown here is derived from an EMBL/GenBank/DDBJ whole genome shotgun (WGS) entry which is preliminary data.</text>
</comment>
<feature type="region of interest" description="Disordered" evidence="1">
    <location>
        <begin position="1"/>
        <end position="43"/>
    </location>
</feature>
<reference evidence="2 3" key="1">
    <citation type="journal article" date="2024" name="Commun. Biol.">
        <title>Comparative genomic analysis of thermophilic fungi reveals convergent evolutionary adaptations and gene losses.</title>
        <authorList>
            <person name="Steindorff A.S."/>
            <person name="Aguilar-Pontes M.V."/>
            <person name="Robinson A.J."/>
            <person name="Andreopoulos B."/>
            <person name="LaButti K."/>
            <person name="Kuo A."/>
            <person name="Mondo S."/>
            <person name="Riley R."/>
            <person name="Otillar R."/>
            <person name="Haridas S."/>
            <person name="Lipzen A."/>
            <person name="Grimwood J."/>
            <person name="Schmutz J."/>
            <person name="Clum A."/>
            <person name="Reid I.D."/>
            <person name="Moisan M.C."/>
            <person name="Butler G."/>
            <person name="Nguyen T.T.M."/>
            <person name="Dewar K."/>
            <person name="Conant G."/>
            <person name="Drula E."/>
            <person name="Henrissat B."/>
            <person name="Hansel C."/>
            <person name="Singer S."/>
            <person name="Hutchinson M.I."/>
            <person name="de Vries R.P."/>
            <person name="Natvig D.O."/>
            <person name="Powell A.J."/>
            <person name="Tsang A."/>
            <person name="Grigoriev I.V."/>
        </authorList>
    </citation>
    <scope>NUCLEOTIDE SEQUENCE [LARGE SCALE GENOMIC DNA]</scope>
    <source>
        <strain evidence="2 3">ATCC 24622</strain>
    </source>
</reference>
<accession>A0ABR3XT36</accession>
<feature type="region of interest" description="Disordered" evidence="1">
    <location>
        <begin position="79"/>
        <end position="100"/>
    </location>
</feature>
<dbReference type="EMBL" id="JAZHXJ010000045">
    <property type="protein sequence ID" value="KAL1879141.1"/>
    <property type="molecule type" value="Genomic_DNA"/>
</dbReference>
<feature type="compositionally biased region" description="Polar residues" evidence="1">
    <location>
        <begin position="137"/>
        <end position="154"/>
    </location>
</feature>
<evidence type="ECO:0000256" key="1">
    <source>
        <dbReference type="SAM" id="MobiDB-lite"/>
    </source>
</evidence>
<organism evidence="2 3">
    <name type="scientific">Phialemonium thermophilum</name>
    <dbReference type="NCBI Taxonomy" id="223376"/>
    <lineage>
        <taxon>Eukaryota</taxon>
        <taxon>Fungi</taxon>
        <taxon>Dikarya</taxon>
        <taxon>Ascomycota</taxon>
        <taxon>Pezizomycotina</taxon>
        <taxon>Sordariomycetes</taxon>
        <taxon>Sordariomycetidae</taxon>
        <taxon>Cephalothecales</taxon>
        <taxon>Cephalothecaceae</taxon>
        <taxon>Phialemonium</taxon>
    </lineage>
</organism>
<feature type="region of interest" description="Disordered" evidence="1">
    <location>
        <begin position="135"/>
        <end position="154"/>
    </location>
</feature>
<feature type="compositionally biased region" description="Low complexity" evidence="1">
    <location>
        <begin position="21"/>
        <end position="33"/>
    </location>
</feature>
<feature type="compositionally biased region" description="Basic and acidic residues" evidence="1">
    <location>
        <begin position="1"/>
        <end position="12"/>
    </location>
</feature>
<gene>
    <name evidence="2" type="ORF">VTK73DRAFT_7260</name>
</gene>
<protein>
    <submittedName>
        <fullName evidence="2">Uncharacterized protein</fullName>
    </submittedName>
</protein>
<sequence>MNPEKYSSRYDPPKTPGIENGTGTSGPTGSRTSAPFAPLQTEPISPLVVSHDFSSPAIPSPPEQRFELVDQNFSRPARRSKTGLELFPPGTFGSPTPYDNDVEHIEARTGAEDDVEEGAEVDNQSPHYLKRQGGMFTKSQQTNQQHSYYVSTHF</sequence>
<name>A0ABR3XT36_9PEZI</name>
<evidence type="ECO:0000313" key="3">
    <source>
        <dbReference type="Proteomes" id="UP001586593"/>
    </source>
</evidence>
<evidence type="ECO:0000313" key="2">
    <source>
        <dbReference type="EMBL" id="KAL1879141.1"/>
    </source>
</evidence>
<proteinExistence type="predicted"/>